<dbReference type="PROSITE" id="PS50835">
    <property type="entry name" value="IG_LIKE"/>
    <property type="match status" value="1"/>
</dbReference>
<gene>
    <name evidence="2" type="ORF">ACAOBT_LOCUS17879</name>
</gene>
<proteinExistence type="predicted"/>
<evidence type="ECO:0000313" key="2">
    <source>
        <dbReference type="EMBL" id="CAH1987501.1"/>
    </source>
</evidence>
<name>A0A9P0L2E0_ACAOB</name>
<dbReference type="InterPro" id="IPR007110">
    <property type="entry name" value="Ig-like_dom"/>
</dbReference>
<dbReference type="SUPFAM" id="SSF48726">
    <property type="entry name" value="Immunoglobulin"/>
    <property type="match status" value="1"/>
</dbReference>
<evidence type="ECO:0000313" key="3">
    <source>
        <dbReference type="Proteomes" id="UP001152888"/>
    </source>
</evidence>
<sequence>MTQHVFLVSVPPEKIHIYDDNRLDKSVLLGPYNEGATVNLLCVVRGGRPKPKVIWYLENTVIDDSYEVRPDGFVHNHLTFPNVGRQHLHARLICQASNTNIVPPMTKAAVLDVNRKCISSVQKISLLNMVASSCVEEVVVQRFAHILVLNNLPDITHK</sequence>
<accession>A0A9P0L2E0</accession>
<dbReference type="CDD" id="cd00096">
    <property type="entry name" value="Ig"/>
    <property type="match status" value="1"/>
</dbReference>
<dbReference type="AlphaFoldDB" id="A0A9P0L2E0"/>
<organism evidence="2 3">
    <name type="scientific">Acanthoscelides obtectus</name>
    <name type="common">Bean weevil</name>
    <name type="synonym">Bruchus obtectus</name>
    <dbReference type="NCBI Taxonomy" id="200917"/>
    <lineage>
        <taxon>Eukaryota</taxon>
        <taxon>Metazoa</taxon>
        <taxon>Ecdysozoa</taxon>
        <taxon>Arthropoda</taxon>
        <taxon>Hexapoda</taxon>
        <taxon>Insecta</taxon>
        <taxon>Pterygota</taxon>
        <taxon>Neoptera</taxon>
        <taxon>Endopterygota</taxon>
        <taxon>Coleoptera</taxon>
        <taxon>Polyphaga</taxon>
        <taxon>Cucujiformia</taxon>
        <taxon>Chrysomeloidea</taxon>
        <taxon>Chrysomelidae</taxon>
        <taxon>Bruchinae</taxon>
        <taxon>Bruchini</taxon>
        <taxon>Acanthoscelides</taxon>
    </lineage>
</organism>
<evidence type="ECO:0000259" key="1">
    <source>
        <dbReference type="PROSITE" id="PS50835"/>
    </source>
</evidence>
<dbReference type="PANTHER" id="PTHR23278:SF28">
    <property type="entry name" value="SIDESTEP IV, ISOFORM C"/>
    <property type="match status" value="1"/>
</dbReference>
<keyword evidence="3" id="KW-1185">Reference proteome</keyword>
<comment type="caution">
    <text evidence="2">The sequence shown here is derived from an EMBL/GenBank/DDBJ whole genome shotgun (WGS) entry which is preliminary data.</text>
</comment>
<protein>
    <recommendedName>
        <fullName evidence="1">Ig-like domain-containing protein</fullName>
    </recommendedName>
</protein>
<dbReference type="InterPro" id="IPR036179">
    <property type="entry name" value="Ig-like_dom_sf"/>
</dbReference>
<dbReference type="PANTHER" id="PTHR23278">
    <property type="entry name" value="SIDESTEP PROTEIN"/>
    <property type="match status" value="1"/>
</dbReference>
<feature type="domain" description="Ig-like" evidence="1">
    <location>
        <begin position="12"/>
        <end position="110"/>
    </location>
</feature>
<dbReference type="InterPro" id="IPR013783">
    <property type="entry name" value="Ig-like_fold"/>
</dbReference>
<dbReference type="Proteomes" id="UP001152888">
    <property type="component" value="Unassembled WGS sequence"/>
</dbReference>
<reference evidence="2" key="1">
    <citation type="submission" date="2022-03" db="EMBL/GenBank/DDBJ databases">
        <authorList>
            <person name="Sayadi A."/>
        </authorList>
    </citation>
    <scope>NUCLEOTIDE SEQUENCE</scope>
</reference>
<dbReference type="Pfam" id="PF13927">
    <property type="entry name" value="Ig_3"/>
    <property type="match status" value="1"/>
</dbReference>
<dbReference type="EMBL" id="CAKOFQ010007020">
    <property type="protein sequence ID" value="CAH1987501.1"/>
    <property type="molecule type" value="Genomic_DNA"/>
</dbReference>
<dbReference type="OrthoDB" id="8825892at2759"/>
<dbReference type="Gene3D" id="2.60.40.10">
    <property type="entry name" value="Immunoglobulins"/>
    <property type="match status" value="1"/>
</dbReference>